<dbReference type="PANTHER" id="PTHR24347">
    <property type="entry name" value="SERINE/THREONINE-PROTEIN KINASE"/>
    <property type="match status" value="1"/>
</dbReference>
<dbReference type="Pfam" id="PF00069">
    <property type="entry name" value="Pkinase"/>
    <property type="match status" value="1"/>
</dbReference>
<dbReference type="GO" id="GO:0004674">
    <property type="term" value="F:protein serine/threonine kinase activity"/>
    <property type="evidence" value="ECO:0007669"/>
    <property type="project" value="UniProtKB-KW"/>
</dbReference>
<evidence type="ECO:0000313" key="10">
    <source>
        <dbReference type="Proteomes" id="UP000503349"/>
    </source>
</evidence>
<gene>
    <name evidence="9" type="ORF">EXN66_Car005611</name>
</gene>
<protein>
    <submittedName>
        <fullName evidence="9">Calcium/calmodulin-dependent protein kinase type 1</fullName>
    </submittedName>
</protein>
<evidence type="ECO:0000256" key="2">
    <source>
        <dbReference type="ARBA" id="ARBA00022679"/>
    </source>
</evidence>
<evidence type="ECO:0000256" key="3">
    <source>
        <dbReference type="ARBA" id="ARBA00022741"/>
    </source>
</evidence>
<dbReference type="FunFam" id="1.10.510.10:FF:000026">
    <property type="entry name" value="Calcium/calmodulin-dependent protein kinase type 1"/>
    <property type="match status" value="1"/>
</dbReference>
<dbReference type="InterPro" id="IPR000719">
    <property type="entry name" value="Prot_kinase_dom"/>
</dbReference>
<comment type="similarity">
    <text evidence="7">Belongs to the protein kinase superfamily.</text>
</comment>
<keyword evidence="1 7" id="KW-0723">Serine/threonine-protein kinase</keyword>
<keyword evidence="3 6" id="KW-0547">Nucleotide-binding</keyword>
<feature type="domain" description="Protein kinase" evidence="8">
    <location>
        <begin position="21"/>
        <end position="252"/>
    </location>
</feature>
<keyword evidence="4 9" id="KW-0418">Kinase</keyword>
<evidence type="ECO:0000256" key="1">
    <source>
        <dbReference type="ARBA" id="ARBA00022527"/>
    </source>
</evidence>
<evidence type="ECO:0000256" key="6">
    <source>
        <dbReference type="PROSITE-ProRule" id="PRU10141"/>
    </source>
</evidence>
<dbReference type="EMBL" id="CM015716">
    <property type="protein sequence ID" value="KAF3689939.1"/>
    <property type="molecule type" value="Genomic_DNA"/>
</dbReference>
<evidence type="ECO:0000259" key="8">
    <source>
        <dbReference type="PROSITE" id="PS50011"/>
    </source>
</evidence>
<reference evidence="10" key="2">
    <citation type="submission" date="2019-02" db="EMBL/GenBank/DDBJ databases">
        <title>Opniocepnalus argus Var Kimnra genome.</title>
        <authorList>
            <person name="Zhou C."/>
            <person name="Xiao S."/>
        </authorList>
    </citation>
    <scope>NUCLEOTIDE SEQUENCE [LARGE SCALE GENOMIC DNA]</scope>
</reference>
<dbReference type="SUPFAM" id="SSF56112">
    <property type="entry name" value="Protein kinase-like (PK-like)"/>
    <property type="match status" value="1"/>
</dbReference>
<keyword evidence="2" id="KW-0808">Transferase</keyword>
<name>A0A6G1PI91_CHAAH</name>
<dbReference type="AlphaFoldDB" id="A0A6G1PI91"/>
<evidence type="ECO:0000256" key="4">
    <source>
        <dbReference type="ARBA" id="ARBA00022777"/>
    </source>
</evidence>
<accession>A0A6G1PI91</accession>
<keyword evidence="5 6" id="KW-0067">ATP-binding</keyword>
<dbReference type="InterPro" id="IPR008271">
    <property type="entry name" value="Ser/Thr_kinase_AS"/>
</dbReference>
<dbReference type="PROSITE" id="PS00107">
    <property type="entry name" value="PROTEIN_KINASE_ATP"/>
    <property type="match status" value="1"/>
</dbReference>
<dbReference type="Gene3D" id="1.10.510.10">
    <property type="entry name" value="Transferase(Phosphotransferase) domain 1"/>
    <property type="match status" value="1"/>
</dbReference>
<evidence type="ECO:0000256" key="7">
    <source>
        <dbReference type="RuleBase" id="RU000304"/>
    </source>
</evidence>
<dbReference type="Gene3D" id="3.30.200.20">
    <property type="entry name" value="Phosphorylase Kinase, domain 1"/>
    <property type="match status" value="1"/>
</dbReference>
<proteinExistence type="inferred from homology"/>
<dbReference type="Proteomes" id="UP000503349">
    <property type="component" value="Chromosome 5"/>
</dbReference>
<feature type="binding site" evidence="6">
    <location>
        <position position="55"/>
    </location>
    <ligand>
        <name>ATP</name>
        <dbReference type="ChEBI" id="CHEBI:30616"/>
    </ligand>
</feature>
<keyword evidence="10" id="KW-1185">Reference proteome</keyword>
<evidence type="ECO:0000256" key="5">
    <source>
        <dbReference type="ARBA" id="ARBA00022840"/>
    </source>
</evidence>
<organism evidence="9 10">
    <name type="scientific">Channa argus</name>
    <name type="common">Northern snakehead</name>
    <name type="synonym">Ophicephalus argus</name>
    <dbReference type="NCBI Taxonomy" id="215402"/>
    <lineage>
        <taxon>Eukaryota</taxon>
        <taxon>Metazoa</taxon>
        <taxon>Chordata</taxon>
        <taxon>Craniata</taxon>
        <taxon>Vertebrata</taxon>
        <taxon>Euteleostomi</taxon>
        <taxon>Actinopterygii</taxon>
        <taxon>Neopterygii</taxon>
        <taxon>Teleostei</taxon>
        <taxon>Neoteleostei</taxon>
        <taxon>Acanthomorphata</taxon>
        <taxon>Anabantaria</taxon>
        <taxon>Anabantiformes</taxon>
        <taxon>Channoidei</taxon>
        <taxon>Channidae</taxon>
        <taxon>Channa</taxon>
    </lineage>
</organism>
<dbReference type="InterPro" id="IPR011009">
    <property type="entry name" value="Kinase-like_dom_sf"/>
</dbReference>
<dbReference type="GO" id="GO:0005524">
    <property type="term" value="F:ATP binding"/>
    <property type="evidence" value="ECO:0007669"/>
    <property type="project" value="UniProtKB-UniRule"/>
</dbReference>
<dbReference type="PROSITE" id="PS00108">
    <property type="entry name" value="PROTEIN_KINASE_ST"/>
    <property type="match status" value="1"/>
</dbReference>
<dbReference type="PROSITE" id="PS50011">
    <property type="entry name" value="PROTEIN_KINASE_DOM"/>
    <property type="match status" value="1"/>
</dbReference>
<evidence type="ECO:0000313" key="9">
    <source>
        <dbReference type="EMBL" id="KAF3689939.1"/>
    </source>
</evidence>
<dbReference type="InterPro" id="IPR017441">
    <property type="entry name" value="Protein_kinase_ATP_BS"/>
</dbReference>
<reference evidence="9 10" key="1">
    <citation type="submission" date="2019-02" db="EMBL/GenBank/DDBJ databases">
        <title>Opniocepnalus argus genome.</title>
        <authorList>
            <person name="Zhou C."/>
            <person name="Xiao S."/>
        </authorList>
    </citation>
    <scope>NUCLEOTIDE SEQUENCE [LARGE SCALE GENOMIC DNA]</scope>
    <source>
        <strain evidence="9">OARG1902GOOAL</strain>
        <tissue evidence="9">Muscle</tissue>
    </source>
</reference>
<sequence length="400" mass="44882">MPLGEDGNGWKKKTSDIKEHYDFKEVLGTGAFSEVVLAEEKRTQRLVAIKCIPKKALEGKENNIENEIAVLHSVSGGELFDRIVEKGFYTERDASQLIHQILDAVKYLHEMGIVHRDLKPENLLYYSMDEDSKIMISDFGLSKIEGVGSVMSTACGTPGYVAPEVLAQKPYSKAVDCWSIGVISYILLCGYPPFYDENDAKLFEQILKAEYEFDSPYWDDISDSAKDFICHLMEKDPGKRYTCEQALQHPWICGDTALDKNIHESVSAQIKKNFAKSKWKQAFNATAVVRHMRKLQLGTSLEGPSQITPTSPCHGLLLPEEEEEEEEDLGNGEEESSLTSTVTITIWKPVFLVTVLTFPVEGFKHGVSHYEDGRRGSNEGSADRDSLRSCTYCCRPASRV</sequence>
<dbReference type="SMART" id="SM00220">
    <property type="entry name" value="S_TKc"/>
    <property type="match status" value="1"/>
</dbReference>